<accession>A0A7W4ISE1</accession>
<protein>
    <submittedName>
        <fullName evidence="1">Uncharacterized protein</fullName>
    </submittedName>
</protein>
<proteinExistence type="predicted"/>
<dbReference type="EMBL" id="JABEQD010000004">
    <property type="protein sequence ID" value="MBB2168181.1"/>
    <property type="molecule type" value="Genomic_DNA"/>
</dbReference>
<name>A0A7W4ISE1_9PROT</name>
<dbReference type="RefSeq" id="WP_182985784.1">
    <property type="nucleotide sequence ID" value="NZ_JABEQD010000004.1"/>
</dbReference>
<dbReference type="Proteomes" id="UP000559860">
    <property type="component" value="Unassembled WGS sequence"/>
</dbReference>
<comment type="caution">
    <text evidence="1">The sequence shown here is derived from an EMBL/GenBank/DDBJ whole genome shotgun (WGS) entry which is preliminary data.</text>
</comment>
<dbReference type="AlphaFoldDB" id="A0A7W4ISE1"/>
<organism evidence="1 2">
    <name type="scientific">Gluconacetobacter aggeris</name>
    <dbReference type="NCBI Taxonomy" id="1286186"/>
    <lineage>
        <taxon>Bacteria</taxon>
        <taxon>Pseudomonadati</taxon>
        <taxon>Pseudomonadota</taxon>
        <taxon>Alphaproteobacteria</taxon>
        <taxon>Acetobacterales</taxon>
        <taxon>Acetobacteraceae</taxon>
        <taxon>Gluconacetobacter</taxon>
    </lineage>
</organism>
<evidence type="ECO:0000313" key="2">
    <source>
        <dbReference type="Proteomes" id="UP000559860"/>
    </source>
</evidence>
<sequence length="125" mass="14005">MVQDEPGESVMTAQAMASAMVRVYGENALGAVRRHIARCLEDNLIDDLEFWLRVRNQVEHLQWKEIRGERSGKRPAGTRRSGEEIVLAAWLKDALSRMAGSVADEPIPEELLRLLDAPMPPDDPS</sequence>
<reference evidence="1 2" key="1">
    <citation type="submission" date="2020-04" db="EMBL/GenBank/DDBJ databases">
        <title>Description of novel Gluconacetobacter.</title>
        <authorList>
            <person name="Sombolestani A."/>
        </authorList>
    </citation>
    <scope>NUCLEOTIDE SEQUENCE [LARGE SCALE GENOMIC DNA]</scope>
    <source>
        <strain evidence="1 2">LMG 27801</strain>
    </source>
</reference>
<keyword evidence="2" id="KW-1185">Reference proteome</keyword>
<gene>
    <name evidence="1" type="ORF">HLH36_07410</name>
</gene>
<evidence type="ECO:0000313" key="1">
    <source>
        <dbReference type="EMBL" id="MBB2168181.1"/>
    </source>
</evidence>